<dbReference type="PANTHER" id="PTHR10151">
    <property type="entry name" value="ECTONUCLEOTIDE PYROPHOSPHATASE/PHOSPHODIESTERASE"/>
    <property type="match status" value="1"/>
</dbReference>
<protein>
    <recommendedName>
        <fullName evidence="3">Phosphodiesterase</fullName>
    </recommendedName>
</protein>
<reference evidence="1 2" key="1">
    <citation type="submission" date="2020-02" db="EMBL/GenBank/DDBJ databases">
        <title>Whole Genome Shotgun Sequence of Streptomyces sp. strain CWH03.</title>
        <authorList>
            <person name="Dohra H."/>
            <person name="Kodani S."/>
            <person name="Yamamura H."/>
        </authorList>
    </citation>
    <scope>NUCLEOTIDE SEQUENCE [LARGE SCALE GENOMIC DNA]</scope>
    <source>
        <strain evidence="1 2">CWH03</strain>
    </source>
</reference>
<organism evidence="1 2">
    <name type="scientific">Streptomyces pacificus</name>
    <dbReference type="NCBI Taxonomy" id="2705029"/>
    <lineage>
        <taxon>Bacteria</taxon>
        <taxon>Bacillati</taxon>
        <taxon>Actinomycetota</taxon>
        <taxon>Actinomycetes</taxon>
        <taxon>Kitasatosporales</taxon>
        <taxon>Streptomycetaceae</taxon>
        <taxon>Streptomyces</taxon>
    </lineage>
</organism>
<dbReference type="SUPFAM" id="SSF53649">
    <property type="entry name" value="Alkaline phosphatase-like"/>
    <property type="match status" value="1"/>
</dbReference>
<dbReference type="AlphaFoldDB" id="A0A6A0B0M2"/>
<dbReference type="Gene3D" id="3.40.720.10">
    <property type="entry name" value="Alkaline Phosphatase, subunit A"/>
    <property type="match status" value="1"/>
</dbReference>
<dbReference type="GO" id="GO:0016787">
    <property type="term" value="F:hydrolase activity"/>
    <property type="evidence" value="ECO:0007669"/>
    <property type="project" value="UniProtKB-ARBA"/>
</dbReference>
<name>A0A6A0B0M2_9ACTN</name>
<comment type="caution">
    <text evidence="1">The sequence shown here is derived from an EMBL/GenBank/DDBJ whole genome shotgun (WGS) entry which is preliminary data.</text>
</comment>
<proteinExistence type="predicted"/>
<gene>
    <name evidence="1" type="ORF">SCWH03_44950</name>
</gene>
<accession>A0A6A0B0M2</accession>
<dbReference type="InterPro" id="IPR017850">
    <property type="entry name" value="Alkaline_phosphatase_core_sf"/>
</dbReference>
<dbReference type="EMBL" id="BLLG01000015">
    <property type="protein sequence ID" value="GFH38253.1"/>
    <property type="molecule type" value="Genomic_DNA"/>
</dbReference>
<evidence type="ECO:0000313" key="2">
    <source>
        <dbReference type="Proteomes" id="UP000484988"/>
    </source>
</evidence>
<sequence>MAERALIVGLDGMPHTLLAELAAEGVLPRVGELLAEGYCARLRAPVPEISSTSWATFLTGTNPGRHGIFGFIDLVPDADYRIHFPNLMQLRRPPLWALTAAAGGRTMCLNVPGTYPAPAADCVVVSGFVAPRMEHAVAPARLLPVLRGFGYELDVEVGDVAKDPEGFLGRAARALRARTDAMEHLLTHEPWDLGVAVITETDRVHHFLWRAVADPADPLHPAVRDFYRLVDSCVGRLVDRCRDDDELFLVSDHGFGPADRQFYVNSWLREAGHLASPSAAPRLAAGLDARTRAFALDPARIYLHRKDRFPGGGLTDSEAEELAEEIAAELAALRCDQDRVGAEVDGPLLVSAVYRSAELYRGPLAGHAADLLALPAPGVQLRGGWEGTAQLRSDVLTGTHTRENAVFYRRGAHVPRKASGVQQEPFDMVDVAPTVLASIGIRPLGLDGAVVLGAGEGERE</sequence>
<dbReference type="PANTHER" id="PTHR10151:SF120">
    <property type="entry name" value="BIS(5'-ADENOSYL)-TRIPHOSPHATASE"/>
    <property type="match status" value="1"/>
</dbReference>
<dbReference type="Pfam" id="PF01663">
    <property type="entry name" value="Phosphodiest"/>
    <property type="match status" value="1"/>
</dbReference>
<dbReference type="RefSeq" id="WP_173265944.1">
    <property type="nucleotide sequence ID" value="NZ_BLLG01000015.1"/>
</dbReference>
<keyword evidence="2" id="KW-1185">Reference proteome</keyword>
<evidence type="ECO:0000313" key="1">
    <source>
        <dbReference type="EMBL" id="GFH38253.1"/>
    </source>
</evidence>
<dbReference type="Proteomes" id="UP000484988">
    <property type="component" value="Unassembled WGS sequence"/>
</dbReference>
<dbReference type="InterPro" id="IPR002591">
    <property type="entry name" value="Phosphodiest/P_Trfase"/>
</dbReference>
<evidence type="ECO:0008006" key="3">
    <source>
        <dbReference type="Google" id="ProtNLM"/>
    </source>
</evidence>